<evidence type="ECO:0000256" key="5">
    <source>
        <dbReference type="ARBA" id="ARBA00023242"/>
    </source>
</evidence>
<keyword evidence="4" id="KW-0862">Zinc</keyword>
<dbReference type="PROSITE" id="PS01359">
    <property type="entry name" value="ZF_PHD_1"/>
    <property type="match status" value="1"/>
</dbReference>
<gene>
    <name evidence="7" type="ORF">HPP92_001391</name>
</gene>
<dbReference type="PANTHER" id="PTHR14571">
    <property type="entry name" value="HISTONE-LYSINE N-METHYLTRANSFERASE SET-26-RELATED"/>
    <property type="match status" value="1"/>
</dbReference>
<dbReference type="InterPro" id="IPR011011">
    <property type="entry name" value="Znf_FYVE_PHD"/>
</dbReference>
<feature type="domain" description="Zinc finger PHD-type" evidence="6">
    <location>
        <begin position="25"/>
        <end position="68"/>
    </location>
</feature>
<dbReference type="PANTHER" id="PTHR14571:SF9">
    <property type="entry name" value="HISTONE-LYSINE N-METHYLTRANSFERASE SET-26-RELATED"/>
    <property type="match status" value="1"/>
</dbReference>
<dbReference type="InterPro" id="IPR013083">
    <property type="entry name" value="Znf_RING/FYVE/PHD"/>
</dbReference>
<evidence type="ECO:0000259" key="6">
    <source>
        <dbReference type="SMART" id="SM00249"/>
    </source>
</evidence>
<name>A0A835RZR1_VANPL</name>
<dbReference type="Gene3D" id="3.30.40.10">
    <property type="entry name" value="Zinc/RING finger domain, C3HC4 (zinc finger)"/>
    <property type="match status" value="1"/>
</dbReference>
<dbReference type="Pfam" id="PF00628">
    <property type="entry name" value="PHD"/>
    <property type="match status" value="1"/>
</dbReference>
<dbReference type="AlphaFoldDB" id="A0A835RZR1"/>
<dbReference type="InterPro" id="IPR019786">
    <property type="entry name" value="Zinc_finger_PHD-type_CS"/>
</dbReference>
<proteinExistence type="predicted"/>
<keyword evidence="3" id="KW-0863">Zinc-finger</keyword>
<dbReference type="InterPro" id="IPR001965">
    <property type="entry name" value="Znf_PHD"/>
</dbReference>
<dbReference type="GO" id="GO:0005634">
    <property type="term" value="C:nucleus"/>
    <property type="evidence" value="ECO:0007669"/>
    <property type="project" value="UniProtKB-SubCell"/>
</dbReference>
<comment type="caution">
    <text evidence="7">The sequence shown here is derived from an EMBL/GenBank/DDBJ whole genome shotgun (WGS) entry which is preliminary data.</text>
</comment>
<dbReference type="OrthoDB" id="79252at2759"/>
<evidence type="ECO:0000313" key="8">
    <source>
        <dbReference type="Proteomes" id="UP000639772"/>
    </source>
</evidence>
<evidence type="ECO:0000256" key="4">
    <source>
        <dbReference type="ARBA" id="ARBA00022833"/>
    </source>
</evidence>
<evidence type="ECO:0000313" key="7">
    <source>
        <dbReference type="EMBL" id="KAG0501319.1"/>
    </source>
</evidence>
<evidence type="ECO:0000256" key="3">
    <source>
        <dbReference type="ARBA" id="ARBA00022771"/>
    </source>
</evidence>
<dbReference type="SMART" id="SM00249">
    <property type="entry name" value="PHD"/>
    <property type="match status" value="1"/>
</dbReference>
<keyword evidence="5" id="KW-0539">Nucleus</keyword>
<evidence type="ECO:0000256" key="1">
    <source>
        <dbReference type="ARBA" id="ARBA00004123"/>
    </source>
</evidence>
<sequence length="182" mass="20202">MAENLMDVPTARPLEDWGDGQWTVDCSCGVNFDDGEEMVSCDECGVWVHTRCSRFVRGEASFACHNCKGAAKRPLSVDVSRDAEETEVAKLLVELPTKTDRCPPAIPSCGTPYRPPFRLWAHVPKEGVCTCRASLVEIRLCSGDYRRRSSLPIYGSAQAMCRRSSISSTRNSLAGRKRRQIT</sequence>
<reference evidence="7 8" key="1">
    <citation type="journal article" date="2020" name="Nat. Food">
        <title>A phased Vanilla planifolia genome enables genetic improvement of flavour and production.</title>
        <authorList>
            <person name="Hasing T."/>
            <person name="Tang H."/>
            <person name="Brym M."/>
            <person name="Khazi F."/>
            <person name="Huang T."/>
            <person name="Chambers A.H."/>
        </authorList>
    </citation>
    <scope>NUCLEOTIDE SEQUENCE [LARGE SCALE GENOMIC DNA]</scope>
    <source>
        <tissue evidence="7">Leaf</tissue>
    </source>
</reference>
<protein>
    <recommendedName>
        <fullName evidence="6">Zinc finger PHD-type domain-containing protein</fullName>
    </recommendedName>
</protein>
<organism evidence="7 8">
    <name type="scientific">Vanilla planifolia</name>
    <name type="common">Vanilla</name>
    <dbReference type="NCBI Taxonomy" id="51239"/>
    <lineage>
        <taxon>Eukaryota</taxon>
        <taxon>Viridiplantae</taxon>
        <taxon>Streptophyta</taxon>
        <taxon>Embryophyta</taxon>
        <taxon>Tracheophyta</taxon>
        <taxon>Spermatophyta</taxon>
        <taxon>Magnoliopsida</taxon>
        <taxon>Liliopsida</taxon>
        <taxon>Asparagales</taxon>
        <taxon>Orchidaceae</taxon>
        <taxon>Vanilloideae</taxon>
        <taxon>Vanilleae</taxon>
        <taxon>Vanilla</taxon>
    </lineage>
</organism>
<dbReference type="Proteomes" id="UP000639772">
    <property type="component" value="Chromosome 1"/>
</dbReference>
<dbReference type="InterPro" id="IPR019787">
    <property type="entry name" value="Znf_PHD-finger"/>
</dbReference>
<comment type="subcellular location">
    <subcellularLocation>
        <location evidence="1">Nucleus</location>
    </subcellularLocation>
</comment>
<dbReference type="GO" id="GO:0008270">
    <property type="term" value="F:zinc ion binding"/>
    <property type="evidence" value="ECO:0007669"/>
    <property type="project" value="UniProtKB-KW"/>
</dbReference>
<accession>A0A835RZR1</accession>
<evidence type="ECO:0000256" key="2">
    <source>
        <dbReference type="ARBA" id="ARBA00022723"/>
    </source>
</evidence>
<keyword evidence="2" id="KW-0479">Metal-binding</keyword>
<dbReference type="EMBL" id="JADCNM010000001">
    <property type="protein sequence ID" value="KAG0501319.1"/>
    <property type="molecule type" value="Genomic_DNA"/>
</dbReference>
<dbReference type="SUPFAM" id="SSF57903">
    <property type="entry name" value="FYVE/PHD zinc finger"/>
    <property type="match status" value="1"/>
</dbReference>